<dbReference type="Proteomes" id="UP001214638">
    <property type="component" value="Unassembled WGS sequence"/>
</dbReference>
<evidence type="ECO:0000259" key="6">
    <source>
        <dbReference type="PROSITE" id="PS50102"/>
    </source>
</evidence>
<accession>A0AAD9UQM9</accession>
<dbReference type="Gene3D" id="3.30.70.330">
    <property type="match status" value="1"/>
</dbReference>
<dbReference type="GO" id="GO:0031369">
    <property type="term" value="F:translation initiation factor binding"/>
    <property type="evidence" value="ECO:0007669"/>
    <property type="project" value="InterPro"/>
</dbReference>
<dbReference type="SUPFAM" id="SSF54928">
    <property type="entry name" value="RNA-binding domain, RBD"/>
    <property type="match status" value="1"/>
</dbReference>
<name>A0AAD9UQM9_9APIC</name>
<gene>
    <name evidence="7" type="ORF">BdWA1_001245</name>
</gene>
<dbReference type="InterPro" id="IPR015943">
    <property type="entry name" value="WD40/YVTN_repeat-like_dom_sf"/>
</dbReference>
<evidence type="ECO:0000256" key="2">
    <source>
        <dbReference type="ARBA" id="ARBA00022540"/>
    </source>
</evidence>
<proteinExistence type="predicted"/>
<dbReference type="InterPro" id="IPR011400">
    <property type="entry name" value="EIF3B"/>
</dbReference>
<dbReference type="AlphaFoldDB" id="A0AAD9UQM9"/>
<keyword evidence="2" id="KW-0396">Initiation factor</keyword>
<evidence type="ECO:0000313" key="8">
    <source>
        <dbReference type="Proteomes" id="UP001214638"/>
    </source>
</evidence>
<feature type="domain" description="RRM" evidence="6">
    <location>
        <begin position="63"/>
        <end position="158"/>
    </location>
</feature>
<evidence type="ECO:0000256" key="3">
    <source>
        <dbReference type="ARBA" id="ARBA00022884"/>
    </source>
</evidence>
<keyword evidence="8" id="KW-1185">Reference proteome</keyword>
<organism evidence="7 8">
    <name type="scientific">Babesia duncani</name>
    <dbReference type="NCBI Taxonomy" id="323732"/>
    <lineage>
        <taxon>Eukaryota</taxon>
        <taxon>Sar</taxon>
        <taxon>Alveolata</taxon>
        <taxon>Apicomplexa</taxon>
        <taxon>Aconoidasida</taxon>
        <taxon>Piroplasmida</taxon>
        <taxon>Babesiidae</taxon>
        <taxon>Babesia</taxon>
    </lineage>
</organism>
<dbReference type="KEGG" id="bdw:94335543"/>
<dbReference type="InterPro" id="IPR012677">
    <property type="entry name" value="Nucleotide-bd_a/b_plait_sf"/>
</dbReference>
<dbReference type="RefSeq" id="XP_067805078.1">
    <property type="nucleotide sequence ID" value="XM_067946287.1"/>
</dbReference>
<dbReference type="PANTHER" id="PTHR14068:SF0">
    <property type="entry name" value="EUKARYOTIC TRANSLATION INITIATION FACTOR 3 SUBUNIT B"/>
    <property type="match status" value="1"/>
</dbReference>
<dbReference type="GeneID" id="94335543"/>
<dbReference type="GO" id="GO:0003723">
    <property type="term" value="F:RNA binding"/>
    <property type="evidence" value="ECO:0007669"/>
    <property type="project" value="UniProtKB-UniRule"/>
</dbReference>
<dbReference type="GO" id="GO:0003743">
    <property type="term" value="F:translation initiation factor activity"/>
    <property type="evidence" value="ECO:0007669"/>
    <property type="project" value="UniProtKB-KW"/>
</dbReference>
<dbReference type="InterPro" id="IPR000504">
    <property type="entry name" value="RRM_dom"/>
</dbReference>
<dbReference type="Gene3D" id="2.130.10.10">
    <property type="entry name" value="YVTN repeat-like/Quinoprotein amine dehydrogenase"/>
    <property type="match status" value="1"/>
</dbReference>
<dbReference type="SUPFAM" id="SSF82171">
    <property type="entry name" value="DPP6 N-terminal domain-like"/>
    <property type="match status" value="1"/>
</dbReference>
<evidence type="ECO:0000256" key="1">
    <source>
        <dbReference type="ARBA" id="ARBA00022490"/>
    </source>
</evidence>
<dbReference type="GO" id="GO:0005852">
    <property type="term" value="C:eukaryotic translation initiation factor 3 complex"/>
    <property type="evidence" value="ECO:0007669"/>
    <property type="project" value="InterPro"/>
</dbReference>
<keyword evidence="3 5" id="KW-0694">RNA-binding</keyword>
<dbReference type="InterPro" id="IPR035979">
    <property type="entry name" value="RBD_domain_sf"/>
</dbReference>
<keyword evidence="1" id="KW-0963">Cytoplasm</keyword>
<reference evidence="7" key="1">
    <citation type="journal article" date="2023" name="Nat. Microbiol.">
        <title>Babesia duncani multi-omics identifies virulence factors and drug targets.</title>
        <authorList>
            <person name="Singh P."/>
            <person name="Lonardi S."/>
            <person name="Liang Q."/>
            <person name="Vydyam P."/>
            <person name="Khabirova E."/>
            <person name="Fang T."/>
            <person name="Gihaz S."/>
            <person name="Thekkiniath J."/>
            <person name="Munshi M."/>
            <person name="Abel S."/>
            <person name="Ciampossin L."/>
            <person name="Batugedara G."/>
            <person name="Gupta M."/>
            <person name="Lu X.M."/>
            <person name="Lenz T."/>
            <person name="Chakravarty S."/>
            <person name="Cornillot E."/>
            <person name="Hu Y."/>
            <person name="Ma W."/>
            <person name="Gonzalez L.M."/>
            <person name="Sanchez S."/>
            <person name="Estrada K."/>
            <person name="Sanchez-Flores A."/>
            <person name="Montero E."/>
            <person name="Harb O.S."/>
            <person name="Le Roch K.G."/>
            <person name="Mamoun C.B."/>
        </authorList>
    </citation>
    <scope>NUCLEOTIDE SEQUENCE</scope>
    <source>
        <strain evidence="7">WA1</strain>
    </source>
</reference>
<comment type="caution">
    <text evidence="7">The sequence shown here is derived from an EMBL/GenBank/DDBJ whole genome shotgun (WGS) entry which is preliminary data.</text>
</comment>
<dbReference type="PANTHER" id="PTHR14068">
    <property type="entry name" value="EUKARYOTIC TRANSLATION INITIATION FACTOR 3 EIF3 -RELATED"/>
    <property type="match status" value="1"/>
</dbReference>
<protein>
    <recommendedName>
        <fullName evidence="6">RRM domain-containing protein</fullName>
    </recommendedName>
</protein>
<sequence length="420" mass="48601">MVAVTLEELILRLLPCSFIYSSDKHDPELMQWLSDDDEEKDEQDLQHYIEKEPPITLDTSFKRTLIVLGLPVVPAEKFDRLWVVIRKTLNKEFEKKGCEISKDYIIDAPKDEHGGSKGIAFFTFQTEFQAGIAIRVLRNFRLDSQHTFKAIRLDDFDRVISDENKCLPALKNFGFTRHDLRDWWLKQEHVREQFVLRYADQTEINCFDPLEREPTLVYNGENERAEGRRFGTDHRVEWSPSGSYLAIFRRPGITLHGGEKFELKIRFEHRGVCNISFSPGEEYLLTWDGTKGPTAHDKSVCVWRVMTGDLLRSFPTPKMSPKGVDFPHFLWNYDGTYIARLNQTTGGNEILVYKLPEMVLANDTSGKSAPFKYCAEKFDWSPNNNILSIVIPGSLDTPALPMIRTLQFPCKLTFIQRAYC</sequence>
<keyword evidence="4" id="KW-0648">Protein biosynthesis</keyword>
<evidence type="ECO:0000256" key="4">
    <source>
        <dbReference type="ARBA" id="ARBA00022917"/>
    </source>
</evidence>
<dbReference type="EMBL" id="JALLKP010000001">
    <property type="protein sequence ID" value="KAK2198236.1"/>
    <property type="molecule type" value="Genomic_DNA"/>
</dbReference>
<evidence type="ECO:0000313" key="7">
    <source>
        <dbReference type="EMBL" id="KAK2198236.1"/>
    </source>
</evidence>
<dbReference type="PROSITE" id="PS50102">
    <property type="entry name" value="RRM"/>
    <property type="match status" value="1"/>
</dbReference>
<evidence type="ECO:0000256" key="5">
    <source>
        <dbReference type="PROSITE-ProRule" id="PRU00176"/>
    </source>
</evidence>